<feature type="coiled-coil region" evidence="1">
    <location>
        <begin position="57"/>
        <end position="109"/>
    </location>
</feature>
<dbReference type="GeneID" id="5545906"/>
<dbReference type="RefSeq" id="XP_001645524.1">
    <property type="nucleotide sequence ID" value="XM_001645474.1"/>
</dbReference>
<evidence type="ECO:0000256" key="2">
    <source>
        <dbReference type="SAM" id="MobiDB-lite"/>
    </source>
</evidence>
<keyword evidence="4" id="KW-1185">Reference proteome</keyword>
<feature type="compositionally biased region" description="Basic residues" evidence="2">
    <location>
        <begin position="246"/>
        <end position="257"/>
    </location>
</feature>
<name>A7TJ97_VANPO</name>
<dbReference type="Proteomes" id="UP000000267">
    <property type="component" value="Unassembled WGS sequence"/>
</dbReference>
<evidence type="ECO:0000256" key="1">
    <source>
        <dbReference type="SAM" id="Coils"/>
    </source>
</evidence>
<dbReference type="STRING" id="436907.A7TJ97"/>
<evidence type="ECO:0000313" key="3">
    <source>
        <dbReference type="EMBL" id="EDO17666.1"/>
    </source>
</evidence>
<dbReference type="KEGG" id="vpo:Kpol_1004p41"/>
<dbReference type="EMBL" id="DS480400">
    <property type="protein sequence ID" value="EDO17666.1"/>
    <property type="molecule type" value="Genomic_DNA"/>
</dbReference>
<dbReference type="Pfam" id="PF10422">
    <property type="entry name" value="LRS4"/>
    <property type="match status" value="1"/>
</dbReference>
<accession>A7TJ97</accession>
<reference evidence="3 4" key="1">
    <citation type="journal article" date="2007" name="Proc. Natl. Acad. Sci. U.S.A.">
        <title>Independent sorting-out of thousands of duplicated gene pairs in two yeast species descended from a whole-genome duplication.</title>
        <authorList>
            <person name="Scannell D.R."/>
            <person name="Frank A.C."/>
            <person name="Conant G.C."/>
            <person name="Byrne K.P."/>
            <person name="Woolfit M."/>
            <person name="Wolfe K.H."/>
        </authorList>
    </citation>
    <scope>NUCLEOTIDE SEQUENCE [LARGE SCALE GENOMIC DNA]</scope>
    <source>
        <strain evidence="4">ATCC 22028 / DSM 70294 / BCRC 21397 / CBS 2163 / NBRC 10782 / NRRL Y-8283 / UCD 57-17</strain>
    </source>
</reference>
<gene>
    <name evidence="3" type="ORF">Kpol_1004p41</name>
</gene>
<keyword evidence="1" id="KW-0175">Coiled coil</keyword>
<dbReference type="OrthoDB" id="4058956at2759"/>
<protein>
    <submittedName>
        <fullName evidence="3">Uncharacterized protein</fullName>
    </submittedName>
</protein>
<feature type="compositionally biased region" description="Polar residues" evidence="2">
    <location>
        <begin position="224"/>
        <end position="238"/>
    </location>
</feature>
<dbReference type="eggNOG" id="ENOG502S5I1">
    <property type="taxonomic scope" value="Eukaryota"/>
</dbReference>
<dbReference type="OMA" id="YESVIEC"/>
<organism evidence="4">
    <name type="scientific">Vanderwaltozyma polyspora (strain ATCC 22028 / DSM 70294 / BCRC 21397 / CBS 2163 / NBRC 10782 / NRRL Y-8283 / UCD 57-17)</name>
    <name type="common">Kluyveromyces polysporus</name>
    <dbReference type="NCBI Taxonomy" id="436907"/>
    <lineage>
        <taxon>Eukaryota</taxon>
        <taxon>Fungi</taxon>
        <taxon>Dikarya</taxon>
        <taxon>Ascomycota</taxon>
        <taxon>Saccharomycotina</taxon>
        <taxon>Saccharomycetes</taxon>
        <taxon>Saccharomycetales</taxon>
        <taxon>Saccharomycetaceae</taxon>
        <taxon>Vanderwaltozyma</taxon>
    </lineage>
</organism>
<dbReference type="InParanoid" id="A7TJ97"/>
<dbReference type="AlphaFoldDB" id="A7TJ97"/>
<proteinExistence type="predicted"/>
<feature type="region of interest" description="Disordered" evidence="2">
    <location>
        <begin position="219"/>
        <end position="267"/>
    </location>
</feature>
<dbReference type="FunCoup" id="A7TJ97">
    <property type="interactions" value="189"/>
</dbReference>
<evidence type="ECO:0000313" key="4">
    <source>
        <dbReference type="Proteomes" id="UP000000267"/>
    </source>
</evidence>
<sequence>MSTTLQLLANYYKSVIEGERIYYENVIGKEERQQSSNDGSTLTKSSGSDTLMLQRQITQLNTDLQVLRHENEQLKEMQKTHRALMESKLKSSKKIIENLKNDLRNNNNTDDQNNGEQNTIDINKEELQHSSRISTMVSKKIGFQLLSPMNERLLRGTGRNTDKNQLSGLRYVISTGKHTIFDESYQDDTDNSKDDGVDGVLLANPVKNVEKLANLVLPSDALSDGNTSPTPRLSSSHTETSDRNEHYKKRKLARKRIQNLDSDDSLQ</sequence>
<dbReference type="HOGENOM" id="CLU_080754_0_0_1"/>
<dbReference type="PhylomeDB" id="A7TJ97"/>
<dbReference type="InterPro" id="IPR018479">
    <property type="entry name" value="Lrs4/Mde4"/>
</dbReference>